<dbReference type="Proteomes" id="UP000297245">
    <property type="component" value="Unassembled WGS sequence"/>
</dbReference>
<name>A0A4S8LGC5_DENBC</name>
<keyword evidence="5" id="KW-1185">Reference proteome</keyword>
<reference evidence="4 5" key="1">
    <citation type="journal article" date="2019" name="Nat. Ecol. Evol.">
        <title>Megaphylogeny resolves global patterns of mushroom evolution.</title>
        <authorList>
            <person name="Varga T."/>
            <person name="Krizsan K."/>
            <person name="Foldi C."/>
            <person name="Dima B."/>
            <person name="Sanchez-Garcia M."/>
            <person name="Sanchez-Ramirez S."/>
            <person name="Szollosi G.J."/>
            <person name="Szarkandi J.G."/>
            <person name="Papp V."/>
            <person name="Albert L."/>
            <person name="Andreopoulos W."/>
            <person name="Angelini C."/>
            <person name="Antonin V."/>
            <person name="Barry K.W."/>
            <person name="Bougher N.L."/>
            <person name="Buchanan P."/>
            <person name="Buyck B."/>
            <person name="Bense V."/>
            <person name="Catcheside P."/>
            <person name="Chovatia M."/>
            <person name="Cooper J."/>
            <person name="Damon W."/>
            <person name="Desjardin D."/>
            <person name="Finy P."/>
            <person name="Geml J."/>
            <person name="Haridas S."/>
            <person name="Hughes K."/>
            <person name="Justo A."/>
            <person name="Karasinski D."/>
            <person name="Kautmanova I."/>
            <person name="Kiss B."/>
            <person name="Kocsube S."/>
            <person name="Kotiranta H."/>
            <person name="LaButti K.M."/>
            <person name="Lechner B.E."/>
            <person name="Liimatainen K."/>
            <person name="Lipzen A."/>
            <person name="Lukacs Z."/>
            <person name="Mihaltcheva S."/>
            <person name="Morgado L.N."/>
            <person name="Niskanen T."/>
            <person name="Noordeloos M.E."/>
            <person name="Ohm R.A."/>
            <person name="Ortiz-Santana B."/>
            <person name="Ovrebo C."/>
            <person name="Racz N."/>
            <person name="Riley R."/>
            <person name="Savchenko A."/>
            <person name="Shiryaev A."/>
            <person name="Soop K."/>
            <person name="Spirin V."/>
            <person name="Szebenyi C."/>
            <person name="Tomsovsky M."/>
            <person name="Tulloss R.E."/>
            <person name="Uehling J."/>
            <person name="Grigoriev I.V."/>
            <person name="Vagvolgyi C."/>
            <person name="Papp T."/>
            <person name="Martin F.M."/>
            <person name="Miettinen O."/>
            <person name="Hibbett D.S."/>
            <person name="Nagy L.G."/>
        </authorList>
    </citation>
    <scope>NUCLEOTIDE SEQUENCE [LARGE SCALE GENOMIC DNA]</scope>
    <source>
        <strain evidence="4 5">CBS 962.96</strain>
    </source>
</reference>
<organism evidence="4 5">
    <name type="scientific">Dendrothele bispora (strain CBS 962.96)</name>
    <dbReference type="NCBI Taxonomy" id="1314807"/>
    <lineage>
        <taxon>Eukaryota</taxon>
        <taxon>Fungi</taxon>
        <taxon>Dikarya</taxon>
        <taxon>Basidiomycota</taxon>
        <taxon>Agaricomycotina</taxon>
        <taxon>Agaricomycetes</taxon>
        <taxon>Agaricomycetidae</taxon>
        <taxon>Agaricales</taxon>
        <taxon>Agaricales incertae sedis</taxon>
        <taxon>Dendrothele</taxon>
    </lineage>
</organism>
<gene>
    <name evidence="4" type="ORF">K435DRAFT_318836</name>
</gene>
<dbReference type="OrthoDB" id="10006572at2759"/>
<evidence type="ECO:0000256" key="2">
    <source>
        <dbReference type="PROSITE-ProRule" id="PRU00505"/>
    </source>
</evidence>
<feature type="DNA-binding region" description="TEA" evidence="2">
    <location>
        <begin position="35"/>
        <end position="111"/>
    </location>
</feature>
<evidence type="ECO:0000259" key="3">
    <source>
        <dbReference type="PROSITE" id="PS51088"/>
    </source>
</evidence>
<dbReference type="GO" id="GO:0003700">
    <property type="term" value="F:DNA-binding transcription factor activity"/>
    <property type="evidence" value="ECO:0007669"/>
    <property type="project" value="InterPro"/>
</dbReference>
<dbReference type="Gene3D" id="6.10.20.40">
    <property type="entry name" value="TEA/ATTS domain"/>
    <property type="match status" value="1"/>
</dbReference>
<comment type="similarity">
    <text evidence="1">Belongs to the TEC1 family.</text>
</comment>
<evidence type="ECO:0000256" key="1">
    <source>
        <dbReference type="ARBA" id="ARBA00008421"/>
    </source>
</evidence>
<evidence type="ECO:0000313" key="5">
    <source>
        <dbReference type="Proteomes" id="UP000297245"/>
    </source>
</evidence>
<dbReference type="InterPro" id="IPR000818">
    <property type="entry name" value="TEA/ATTS_dom"/>
</dbReference>
<evidence type="ECO:0000313" key="4">
    <source>
        <dbReference type="EMBL" id="THU88067.1"/>
    </source>
</evidence>
<dbReference type="SMART" id="SM00426">
    <property type="entry name" value="TEA"/>
    <property type="match status" value="1"/>
</dbReference>
<protein>
    <recommendedName>
        <fullName evidence="3">TEA domain-containing protein</fullName>
    </recommendedName>
</protein>
<sequence>MAIPTPLRRSPSQDADQEQLLLPSVLGSRKTHKTLNNGGLVWPPELEKVLLDALYKYRPPNNPDRDTRLLKRHPMRNKFIADYIKNETGVVRSPKQVGSRLQQMRDTCEDKRGRRRLDFQWDDV</sequence>
<accession>A0A4S8LGC5</accession>
<proteinExistence type="inferred from homology"/>
<dbReference type="AlphaFoldDB" id="A0A4S8LGC5"/>
<dbReference type="Pfam" id="PF01285">
    <property type="entry name" value="TEA"/>
    <property type="match status" value="1"/>
</dbReference>
<dbReference type="InterPro" id="IPR038096">
    <property type="entry name" value="TEA/ATTS_sf"/>
</dbReference>
<dbReference type="PRINTS" id="PR00065">
    <property type="entry name" value="TEADOMAIN"/>
</dbReference>
<dbReference type="PROSITE" id="PS51088">
    <property type="entry name" value="TEA_2"/>
    <property type="match status" value="1"/>
</dbReference>
<dbReference type="EMBL" id="ML179423">
    <property type="protein sequence ID" value="THU88067.1"/>
    <property type="molecule type" value="Genomic_DNA"/>
</dbReference>
<feature type="domain" description="TEA" evidence="3">
    <location>
        <begin position="35"/>
        <end position="111"/>
    </location>
</feature>